<evidence type="ECO:0000313" key="1">
    <source>
        <dbReference type="EMBL" id="GBP36707.1"/>
    </source>
</evidence>
<dbReference type="Proteomes" id="UP000299102">
    <property type="component" value="Unassembled WGS sequence"/>
</dbReference>
<dbReference type="AlphaFoldDB" id="A0A4C1VEP3"/>
<proteinExistence type="predicted"/>
<accession>A0A4C1VEP3</accession>
<organism evidence="1 2">
    <name type="scientific">Eumeta variegata</name>
    <name type="common">Bagworm moth</name>
    <name type="synonym">Eumeta japonica</name>
    <dbReference type="NCBI Taxonomy" id="151549"/>
    <lineage>
        <taxon>Eukaryota</taxon>
        <taxon>Metazoa</taxon>
        <taxon>Ecdysozoa</taxon>
        <taxon>Arthropoda</taxon>
        <taxon>Hexapoda</taxon>
        <taxon>Insecta</taxon>
        <taxon>Pterygota</taxon>
        <taxon>Neoptera</taxon>
        <taxon>Endopterygota</taxon>
        <taxon>Lepidoptera</taxon>
        <taxon>Glossata</taxon>
        <taxon>Ditrysia</taxon>
        <taxon>Tineoidea</taxon>
        <taxon>Psychidae</taxon>
        <taxon>Oiketicinae</taxon>
        <taxon>Eumeta</taxon>
    </lineage>
</organism>
<name>A0A4C1VEP3_EUMVA</name>
<dbReference type="EMBL" id="BGZK01000322">
    <property type="protein sequence ID" value="GBP36707.1"/>
    <property type="molecule type" value="Genomic_DNA"/>
</dbReference>
<gene>
    <name evidence="1" type="ORF">EVAR_24709_1</name>
</gene>
<sequence length="108" mass="12267">MRSAYLAISRRAPTLADSVTHDSRALRGFIRGKRACGPSERKWSLPPVDIDNRRRVTCALPAFEMGILSFVQENYLLTLTRSSARVDIELIPSLCMTTHHRPNRDSDR</sequence>
<evidence type="ECO:0000313" key="2">
    <source>
        <dbReference type="Proteomes" id="UP000299102"/>
    </source>
</evidence>
<reference evidence="1 2" key="1">
    <citation type="journal article" date="2019" name="Commun. Biol.">
        <title>The bagworm genome reveals a unique fibroin gene that provides high tensile strength.</title>
        <authorList>
            <person name="Kono N."/>
            <person name="Nakamura H."/>
            <person name="Ohtoshi R."/>
            <person name="Tomita M."/>
            <person name="Numata K."/>
            <person name="Arakawa K."/>
        </authorList>
    </citation>
    <scope>NUCLEOTIDE SEQUENCE [LARGE SCALE GENOMIC DNA]</scope>
</reference>
<protein>
    <submittedName>
        <fullName evidence="1">Uncharacterized protein</fullName>
    </submittedName>
</protein>
<comment type="caution">
    <text evidence="1">The sequence shown here is derived from an EMBL/GenBank/DDBJ whole genome shotgun (WGS) entry which is preliminary data.</text>
</comment>
<keyword evidence="2" id="KW-1185">Reference proteome</keyword>